<accession>A0A5J9VV64</accession>
<reference evidence="1 2" key="1">
    <citation type="journal article" date="2019" name="Sci. Rep.">
        <title>A high-quality genome of Eragrostis curvula grass provides insights into Poaceae evolution and supports new strategies to enhance forage quality.</title>
        <authorList>
            <person name="Carballo J."/>
            <person name="Santos B.A.C.M."/>
            <person name="Zappacosta D."/>
            <person name="Garbus I."/>
            <person name="Selva J.P."/>
            <person name="Gallo C.A."/>
            <person name="Diaz A."/>
            <person name="Albertini E."/>
            <person name="Caccamo M."/>
            <person name="Echenique V."/>
        </authorList>
    </citation>
    <scope>NUCLEOTIDE SEQUENCE [LARGE SCALE GENOMIC DNA]</scope>
    <source>
        <strain evidence="2">cv. Victoria</strain>
        <tissue evidence="1">Leaf</tissue>
    </source>
</reference>
<proteinExistence type="predicted"/>
<comment type="caution">
    <text evidence="1">The sequence shown here is derived from an EMBL/GenBank/DDBJ whole genome shotgun (WGS) entry which is preliminary data.</text>
</comment>
<sequence length="59" mass="6179">MTVIRPPTPPAAPSVFRCITDATHGDRDLGDYGLGAVLGLPAARGLCRGYRQSLGLLIT</sequence>
<evidence type="ECO:0000313" key="1">
    <source>
        <dbReference type="EMBL" id="TVU39798.1"/>
    </source>
</evidence>
<protein>
    <submittedName>
        <fullName evidence="1">Uncharacterized protein</fullName>
    </submittedName>
</protein>
<keyword evidence="2" id="KW-1185">Reference proteome</keyword>
<organism evidence="1 2">
    <name type="scientific">Eragrostis curvula</name>
    <name type="common">weeping love grass</name>
    <dbReference type="NCBI Taxonomy" id="38414"/>
    <lineage>
        <taxon>Eukaryota</taxon>
        <taxon>Viridiplantae</taxon>
        <taxon>Streptophyta</taxon>
        <taxon>Embryophyta</taxon>
        <taxon>Tracheophyta</taxon>
        <taxon>Spermatophyta</taxon>
        <taxon>Magnoliopsida</taxon>
        <taxon>Liliopsida</taxon>
        <taxon>Poales</taxon>
        <taxon>Poaceae</taxon>
        <taxon>PACMAD clade</taxon>
        <taxon>Chloridoideae</taxon>
        <taxon>Eragrostideae</taxon>
        <taxon>Eragrostidinae</taxon>
        <taxon>Eragrostis</taxon>
    </lineage>
</organism>
<dbReference type="AlphaFoldDB" id="A0A5J9VV64"/>
<evidence type="ECO:0000313" key="2">
    <source>
        <dbReference type="Proteomes" id="UP000324897"/>
    </source>
</evidence>
<name>A0A5J9VV64_9POAL</name>
<dbReference type="EMBL" id="RWGY01000007">
    <property type="protein sequence ID" value="TVU39798.1"/>
    <property type="molecule type" value="Genomic_DNA"/>
</dbReference>
<dbReference type="Proteomes" id="UP000324897">
    <property type="component" value="Chromosome 4"/>
</dbReference>
<dbReference type="Gramene" id="TVU39798">
    <property type="protein sequence ID" value="TVU39798"/>
    <property type="gene ID" value="EJB05_13238"/>
</dbReference>
<gene>
    <name evidence="1" type="ORF">EJB05_13238</name>
</gene>